<evidence type="ECO:0000259" key="11">
    <source>
        <dbReference type="PROSITE" id="PS50885"/>
    </source>
</evidence>
<keyword evidence="5" id="KW-0597">Phosphoprotein</keyword>
<evidence type="ECO:0000256" key="1">
    <source>
        <dbReference type="ARBA" id="ARBA00000085"/>
    </source>
</evidence>
<feature type="transmembrane region" description="Helical" evidence="10">
    <location>
        <begin position="12"/>
        <end position="33"/>
    </location>
</feature>
<gene>
    <name evidence="12" type="ORF">NQZ67_20550</name>
</gene>
<evidence type="ECO:0000256" key="4">
    <source>
        <dbReference type="ARBA" id="ARBA00022475"/>
    </source>
</evidence>
<comment type="catalytic activity">
    <reaction evidence="1">
        <text>ATP + protein L-histidine = ADP + protein N-phospho-L-histidine.</text>
        <dbReference type="EC" id="2.7.13.3"/>
    </reaction>
</comment>
<evidence type="ECO:0000256" key="10">
    <source>
        <dbReference type="SAM" id="Phobius"/>
    </source>
</evidence>
<dbReference type="SUPFAM" id="SSF55874">
    <property type="entry name" value="ATPase domain of HSP90 chaperone/DNA topoisomerase II/histidine kinase"/>
    <property type="match status" value="1"/>
</dbReference>
<evidence type="ECO:0000313" key="13">
    <source>
        <dbReference type="Proteomes" id="UP001141950"/>
    </source>
</evidence>
<dbReference type="Pfam" id="PF06580">
    <property type="entry name" value="His_kinase"/>
    <property type="match status" value="1"/>
</dbReference>
<sequence>MKATIRTKIIGSTVLVVSLSLILSSYFTFSYMARIVREQALKDNMTKLAQNSSSLTRMQDRLFKTAETIIADSDINANLIREPGASMEEEYFNKVAVMKQLQRFVALDSSLLNIMIVRPDKEVFSNYSGYDSYYEYYLREAWFAPFRDGRSGPRFSEVHKFSYMNGPQDVISYVIPYRNWEAPSHEKPYYLVMDVKLDEVGKLFKESRKDFERIVLTGSDGSTIYDTETAAVSEAMQRSGDAITIRYEAMSEGWSQEAFISKSKLYESIRPVLFFYLLIVIAGLLFILLIIPTLILNFTKPITALARAMRRVSAGELHTSVTIRSGDEMQVLGDGFNQMVHELDTWMKSALREQEMKRNMQINLLLSEINPHFIYNTLNTIIYLSHAERSKDTITITRALIDILQDTIKTGEQAFFSTLEEERKLVEKYVCIQQYRYPGRFHMEWDIPEPLGACSVLRLMIQPLVENALFHGIFDLEEEGVIKVFALVSEGTLLVTVSDNGTGLGERPPSLDLKRSPVHTGQTKGIGLANIRERIGFHFGEAYGIDFVSQPGEGTSVTIRIPCILGEDIPHKRIAGL</sequence>
<reference evidence="12" key="1">
    <citation type="submission" date="2022-08" db="EMBL/GenBank/DDBJ databases">
        <title>The genomic sequence of strain Paenibacillus sp. SCIV0701.</title>
        <authorList>
            <person name="Zhao H."/>
        </authorList>
    </citation>
    <scope>NUCLEOTIDE SEQUENCE</scope>
    <source>
        <strain evidence="12">SCIV0701</strain>
    </source>
</reference>
<protein>
    <recommendedName>
        <fullName evidence="3">histidine kinase</fullName>
        <ecNumber evidence="3">2.7.13.3</ecNumber>
    </recommendedName>
</protein>
<name>A0A9X2MT00_9BACL</name>
<keyword evidence="6" id="KW-0808">Transferase</keyword>
<organism evidence="12 13">
    <name type="scientific">Paenibacillus soyae</name>
    <dbReference type="NCBI Taxonomy" id="2969249"/>
    <lineage>
        <taxon>Bacteria</taxon>
        <taxon>Bacillati</taxon>
        <taxon>Bacillota</taxon>
        <taxon>Bacilli</taxon>
        <taxon>Bacillales</taxon>
        <taxon>Paenibacillaceae</taxon>
        <taxon>Paenibacillus</taxon>
    </lineage>
</organism>
<evidence type="ECO:0000256" key="5">
    <source>
        <dbReference type="ARBA" id="ARBA00022553"/>
    </source>
</evidence>
<dbReference type="AlphaFoldDB" id="A0A9X2MT00"/>
<evidence type="ECO:0000256" key="2">
    <source>
        <dbReference type="ARBA" id="ARBA00004651"/>
    </source>
</evidence>
<dbReference type="GO" id="GO:0000155">
    <property type="term" value="F:phosphorelay sensor kinase activity"/>
    <property type="evidence" value="ECO:0007669"/>
    <property type="project" value="InterPro"/>
</dbReference>
<evidence type="ECO:0000256" key="8">
    <source>
        <dbReference type="ARBA" id="ARBA00023012"/>
    </source>
</evidence>
<evidence type="ECO:0000256" key="3">
    <source>
        <dbReference type="ARBA" id="ARBA00012438"/>
    </source>
</evidence>
<dbReference type="InterPro" id="IPR036890">
    <property type="entry name" value="HATPase_C_sf"/>
</dbReference>
<evidence type="ECO:0000256" key="6">
    <source>
        <dbReference type="ARBA" id="ARBA00022679"/>
    </source>
</evidence>
<dbReference type="CDD" id="cd06225">
    <property type="entry name" value="HAMP"/>
    <property type="match status" value="1"/>
</dbReference>
<dbReference type="SUPFAM" id="SSF158472">
    <property type="entry name" value="HAMP domain-like"/>
    <property type="match status" value="1"/>
</dbReference>
<dbReference type="SMART" id="SM00304">
    <property type="entry name" value="HAMP"/>
    <property type="match status" value="1"/>
</dbReference>
<dbReference type="Pfam" id="PF02518">
    <property type="entry name" value="HATPase_c"/>
    <property type="match status" value="1"/>
</dbReference>
<dbReference type="PANTHER" id="PTHR34220:SF7">
    <property type="entry name" value="SENSOR HISTIDINE KINASE YPDA"/>
    <property type="match status" value="1"/>
</dbReference>
<dbReference type="InterPro" id="IPR050640">
    <property type="entry name" value="Bact_2-comp_sensor_kinase"/>
</dbReference>
<dbReference type="InterPro" id="IPR003660">
    <property type="entry name" value="HAMP_dom"/>
</dbReference>
<feature type="domain" description="HAMP" evidence="11">
    <location>
        <begin position="296"/>
        <end position="348"/>
    </location>
</feature>
<keyword evidence="8" id="KW-0902">Two-component regulatory system</keyword>
<keyword evidence="10" id="KW-0812">Transmembrane</keyword>
<keyword evidence="10" id="KW-1133">Transmembrane helix</keyword>
<dbReference type="GO" id="GO:0005886">
    <property type="term" value="C:plasma membrane"/>
    <property type="evidence" value="ECO:0007669"/>
    <property type="project" value="UniProtKB-SubCell"/>
</dbReference>
<dbReference type="PRINTS" id="PR00344">
    <property type="entry name" value="BCTRLSENSOR"/>
</dbReference>
<dbReference type="Proteomes" id="UP001141950">
    <property type="component" value="Unassembled WGS sequence"/>
</dbReference>
<dbReference type="InterPro" id="IPR004358">
    <property type="entry name" value="Sig_transdc_His_kin-like_C"/>
</dbReference>
<evidence type="ECO:0000313" key="12">
    <source>
        <dbReference type="EMBL" id="MCR2806274.1"/>
    </source>
</evidence>
<dbReference type="Pfam" id="PF00672">
    <property type="entry name" value="HAMP"/>
    <property type="match status" value="1"/>
</dbReference>
<dbReference type="PROSITE" id="PS50885">
    <property type="entry name" value="HAMP"/>
    <property type="match status" value="1"/>
</dbReference>
<dbReference type="RefSeq" id="WP_257449572.1">
    <property type="nucleotide sequence ID" value="NZ_JANIPJ010000016.1"/>
</dbReference>
<evidence type="ECO:0000256" key="9">
    <source>
        <dbReference type="ARBA" id="ARBA00023136"/>
    </source>
</evidence>
<keyword evidence="9 10" id="KW-0472">Membrane</keyword>
<dbReference type="InterPro" id="IPR010559">
    <property type="entry name" value="Sig_transdc_His_kin_internal"/>
</dbReference>
<accession>A0A9X2MT00</accession>
<dbReference type="EMBL" id="JANIPJ010000016">
    <property type="protein sequence ID" value="MCR2806274.1"/>
    <property type="molecule type" value="Genomic_DNA"/>
</dbReference>
<comment type="subcellular location">
    <subcellularLocation>
        <location evidence="2">Cell membrane</location>
        <topology evidence="2">Multi-pass membrane protein</topology>
    </subcellularLocation>
</comment>
<keyword evidence="13" id="KW-1185">Reference proteome</keyword>
<proteinExistence type="predicted"/>
<dbReference type="EC" id="2.7.13.3" evidence="3"/>
<keyword evidence="7 12" id="KW-0418">Kinase</keyword>
<dbReference type="PANTHER" id="PTHR34220">
    <property type="entry name" value="SENSOR HISTIDINE KINASE YPDA"/>
    <property type="match status" value="1"/>
</dbReference>
<dbReference type="Gene3D" id="3.30.565.10">
    <property type="entry name" value="Histidine kinase-like ATPase, C-terminal domain"/>
    <property type="match status" value="1"/>
</dbReference>
<keyword evidence="4" id="KW-1003">Cell membrane</keyword>
<evidence type="ECO:0000256" key="7">
    <source>
        <dbReference type="ARBA" id="ARBA00022777"/>
    </source>
</evidence>
<dbReference type="Gene3D" id="6.10.340.10">
    <property type="match status" value="1"/>
</dbReference>
<comment type="caution">
    <text evidence="12">The sequence shown here is derived from an EMBL/GenBank/DDBJ whole genome shotgun (WGS) entry which is preliminary data.</text>
</comment>
<dbReference type="InterPro" id="IPR003594">
    <property type="entry name" value="HATPase_dom"/>
</dbReference>
<feature type="transmembrane region" description="Helical" evidence="10">
    <location>
        <begin position="273"/>
        <end position="299"/>
    </location>
</feature>